<dbReference type="Proteomes" id="UP000295146">
    <property type="component" value="Unassembled WGS sequence"/>
</dbReference>
<sequence>MRYEEGPAMASPDLPVVRQWVERNPDADARLTETVEHGGDRVVLIISIPVQEEMLRARREIPPLVQYADLLRFRRWKPTEQETEWTLQWVLGLMRRQEDLRLPTKVTSTGPHPVSGLIMISLDRIDPTYAAELEARGNGLVFVVPDPENPVPLSVAHGWWPPDRVPHAASPTWVTVEKPRADLP</sequence>
<proteinExistence type="predicted"/>
<gene>
    <name evidence="1" type="ORF">EV653_0921</name>
</gene>
<name>A0A4R8CHJ1_9ACTN</name>
<dbReference type="AlphaFoldDB" id="A0A4R8CHJ1"/>
<evidence type="ECO:0000313" key="2">
    <source>
        <dbReference type="Proteomes" id="UP000295146"/>
    </source>
</evidence>
<accession>A0A4R8CHJ1</accession>
<organism evidence="1 2">
    <name type="scientific">Kribbella pratensis</name>
    <dbReference type="NCBI Taxonomy" id="2512112"/>
    <lineage>
        <taxon>Bacteria</taxon>
        <taxon>Bacillati</taxon>
        <taxon>Actinomycetota</taxon>
        <taxon>Actinomycetes</taxon>
        <taxon>Propionibacteriales</taxon>
        <taxon>Kribbellaceae</taxon>
        <taxon>Kribbella</taxon>
    </lineage>
</organism>
<dbReference type="EMBL" id="SODP01000001">
    <property type="protein sequence ID" value="TDW75782.1"/>
    <property type="molecule type" value="Genomic_DNA"/>
</dbReference>
<keyword evidence="2" id="KW-1185">Reference proteome</keyword>
<reference evidence="1 2" key="1">
    <citation type="submission" date="2019-03" db="EMBL/GenBank/DDBJ databases">
        <title>Genomic Encyclopedia of Type Strains, Phase III (KMG-III): the genomes of soil and plant-associated and newly described type strains.</title>
        <authorList>
            <person name="Whitman W."/>
        </authorList>
    </citation>
    <scope>NUCLEOTIDE SEQUENCE [LARGE SCALE GENOMIC DNA]</scope>
    <source>
        <strain evidence="1 2">VKM Ac-2573</strain>
    </source>
</reference>
<comment type="caution">
    <text evidence="1">The sequence shown here is derived from an EMBL/GenBank/DDBJ whole genome shotgun (WGS) entry which is preliminary data.</text>
</comment>
<protein>
    <submittedName>
        <fullName evidence="1">Uncharacterized protein</fullName>
    </submittedName>
</protein>
<evidence type="ECO:0000313" key="1">
    <source>
        <dbReference type="EMBL" id="TDW75782.1"/>
    </source>
</evidence>